<evidence type="ECO:0000313" key="1">
    <source>
        <dbReference type="EMBL" id="MCU4753473.1"/>
    </source>
</evidence>
<accession>A0AAP2ZAQ5</accession>
<evidence type="ECO:0000313" key="2">
    <source>
        <dbReference type="Proteomes" id="UP001321047"/>
    </source>
</evidence>
<keyword evidence="2" id="KW-1185">Reference proteome</keyword>
<reference evidence="1 2" key="1">
    <citation type="submission" date="2022-09" db="EMBL/GenBank/DDBJ databases">
        <title>Enrichment on poylsaccharides allowed isolation of novel metabolic and taxonomic groups of Haloarchaea.</title>
        <authorList>
            <person name="Sorokin D.Y."/>
            <person name="Elcheninov A.G."/>
            <person name="Khizhniak T.V."/>
            <person name="Kolganova T.V."/>
            <person name="Kublanov I.V."/>
        </authorList>
    </citation>
    <scope>NUCLEOTIDE SEQUENCE [LARGE SCALE GENOMIC DNA]</scope>
    <source>
        <strain evidence="1 2">AArc-curdl1</strain>
    </source>
</reference>
<name>A0AAP2ZAQ5_9EURY</name>
<dbReference type="EMBL" id="JAOPJZ010000017">
    <property type="protein sequence ID" value="MCU4753473.1"/>
    <property type="molecule type" value="Genomic_DNA"/>
</dbReference>
<dbReference type="RefSeq" id="WP_342809790.1">
    <property type="nucleotide sequence ID" value="NZ_JAOPJZ010000017.1"/>
</dbReference>
<comment type="caution">
    <text evidence="1">The sequence shown here is derived from an EMBL/GenBank/DDBJ whole genome shotgun (WGS) entry which is preliminary data.</text>
</comment>
<dbReference type="AlphaFoldDB" id="A0AAP2ZAQ5"/>
<protein>
    <submittedName>
        <fullName evidence="1">Uncharacterized protein</fullName>
    </submittedName>
</protein>
<dbReference type="Proteomes" id="UP001321047">
    <property type="component" value="Unassembled WGS sequence"/>
</dbReference>
<organism evidence="1 2">
    <name type="scientific">Natronosalvus hydrolyticus</name>
    <dbReference type="NCBI Taxonomy" id="2979988"/>
    <lineage>
        <taxon>Archaea</taxon>
        <taxon>Methanobacteriati</taxon>
        <taxon>Methanobacteriota</taxon>
        <taxon>Stenosarchaea group</taxon>
        <taxon>Halobacteria</taxon>
        <taxon>Halobacteriales</taxon>
        <taxon>Natrialbaceae</taxon>
        <taxon>Natronosalvus</taxon>
    </lineage>
</organism>
<gene>
    <name evidence="1" type="ORF">OB919_16025</name>
</gene>
<sequence length="102" mass="11284">MSKNIDGGAVNPQHILDTVTLKVAKTLLENPTIQYNQSTLAEAADVSRDALLRRWDTLTEIGLLQKADVESSIDHWKLNSDSEIANTLSKLIYTICSEGENQ</sequence>
<proteinExistence type="predicted"/>